<comment type="catalytic activity">
    <reaction evidence="7">
        <text>UDP-N-acetyl-alpha-D-muramoyl-L-alanyl-D-glutamate + meso-2,6-diaminopimelate + ATP = UDP-N-acetyl-alpha-D-muramoyl-L-alanyl-gamma-D-glutamyl-meso-2,6-diaminopimelate + ADP + phosphate + H(+)</text>
        <dbReference type="Rhea" id="RHEA:23676"/>
        <dbReference type="ChEBI" id="CHEBI:15378"/>
        <dbReference type="ChEBI" id="CHEBI:30616"/>
        <dbReference type="ChEBI" id="CHEBI:43474"/>
        <dbReference type="ChEBI" id="CHEBI:57791"/>
        <dbReference type="ChEBI" id="CHEBI:83900"/>
        <dbReference type="ChEBI" id="CHEBI:83905"/>
        <dbReference type="ChEBI" id="CHEBI:456216"/>
        <dbReference type="EC" id="6.3.2.13"/>
    </reaction>
</comment>
<feature type="modified residue" description="N6-carboxylysine" evidence="7">
    <location>
        <position position="227"/>
    </location>
</feature>
<dbReference type="SUPFAM" id="SSF53244">
    <property type="entry name" value="MurD-like peptide ligases, peptide-binding domain"/>
    <property type="match status" value="1"/>
</dbReference>
<evidence type="ECO:0000259" key="10">
    <source>
        <dbReference type="Pfam" id="PF02875"/>
    </source>
</evidence>
<feature type="domain" description="Mur ligase C-terminal" evidence="10">
    <location>
        <begin position="338"/>
        <end position="468"/>
    </location>
</feature>
<dbReference type="Gene3D" id="3.40.1390.10">
    <property type="entry name" value="MurE/MurF, N-terminal domain"/>
    <property type="match status" value="1"/>
</dbReference>
<evidence type="ECO:0000259" key="9">
    <source>
        <dbReference type="Pfam" id="PF01225"/>
    </source>
</evidence>
<comment type="caution">
    <text evidence="7">Lacks conserved residue(s) required for the propagation of feature annotation.</text>
</comment>
<dbReference type="Gene3D" id="3.40.1190.10">
    <property type="entry name" value="Mur-like, catalytic domain"/>
    <property type="match status" value="1"/>
</dbReference>
<proteinExistence type="inferred from homology"/>
<evidence type="ECO:0000313" key="13">
    <source>
        <dbReference type="Proteomes" id="UP001501598"/>
    </source>
</evidence>
<dbReference type="Proteomes" id="UP001501598">
    <property type="component" value="Unassembled WGS sequence"/>
</dbReference>
<comment type="PTM">
    <text evidence="7">Carboxylation is probably crucial for Mg(2+) binding and, consequently, for the gamma-phosphate positioning of ATP.</text>
</comment>
<comment type="cofactor">
    <cofactor evidence="7">
        <name>Mg(2+)</name>
        <dbReference type="ChEBI" id="CHEBI:18420"/>
    </cofactor>
</comment>
<feature type="binding site" evidence="7">
    <location>
        <position position="195"/>
    </location>
    <ligand>
        <name>UDP-N-acetyl-alpha-D-muramoyl-L-alanyl-D-glutamate</name>
        <dbReference type="ChEBI" id="CHEBI:83900"/>
    </ligand>
</feature>
<feature type="binding site" evidence="7">
    <location>
        <position position="388"/>
    </location>
    <ligand>
        <name>meso-2,6-diaminopimelate</name>
        <dbReference type="ChEBI" id="CHEBI:57791"/>
    </ligand>
</feature>
<evidence type="ECO:0000256" key="5">
    <source>
        <dbReference type="ARBA" id="ARBA00023306"/>
    </source>
</evidence>
<dbReference type="NCBIfam" id="NF001124">
    <property type="entry name" value="PRK00139.1-2"/>
    <property type="match status" value="1"/>
</dbReference>
<feature type="domain" description="Mur ligase central" evidence="11">
    <location>
        <begin position="116"/>
        <end position="316"/>
    </location>
</feature>
<dbReference type="GO" id="GO:0016874">
    <property type="term" value="F:ligase activity"/>
    <property type="evidence" value="ECO:0007669"/>
    <property type="project" value="UniProtKB-KW"/>
</dbReference>
<gene>
    <name evidence="7" type="primary">murE</name>
    <name evidence="12" type="ORF">GCM10023175_27100</name>
</gene>
<comment type="caution">
    <text evidence="12">The sequence shown here is derived from an EMBL/GenBank/DDBJ whole genome shotgun (WGS) entry which is preliminary data.</text>
</comment>
<feature type="binding site" evidence="7">
    <location>
        <position position="466"/>
    </location>
    <ligand>
        <name>meso-2,6-diaminopimelate</name>
        <dbReference type="ChEBI" id="CHEBI:57791"/>
    </ligand>
</feature>
<keyword evidence="7" id="KW-0963">Cytoplasm</keyword>
<keyword evidence="5 7" id="KW-0131">Cell cycle</keyword>
<evidence type="ECO:0000256" key="1">
    <source>
        <dbReference type="ARBA" id="ARBA00005898"/>
    </source>
</evidence>
<keyword evidence="2 7" id="KW-0132">Cell division</keyword>
<reference evidence="13" key="1">
    <citation type="journal article" date="2019" name="Int. J. Syst. Evol. Microbiol.">
        <title>The Global Catalogue of Microorganisms (GCM) 10K type strain sequencing project: providing services to taxonomists for standard genome sequencing and annotation.</title>
        <authorList>
            <consortium name="The Broad Institute Genomics Platform"/>
            <consortium name="The Broad Institute Genome Sequencing Center for Infectious Disease"/>
            <person name="Wu L."/>
            <person name="Ma J."/>
        </authorList>
    </citation>
    <scope>NUCLEOTIDE SEQUENCE [LARGE SCALE GENOMIC DNA]</scope>
    <source>
        <strain evidence="13">JCM 17906</strain>
    </source>
</reference>
<dbReference type="InterPro" id="IPR005761">
    <property type="entry name" value="UDP-N-AcMur-Glu-dNH2Pim_ligase"/>
</dbReference>
<dbReference type="InterPro" id="IPR036615">
    <property type="entry name" value="Mur_ligase_C_dom_sf"/>
</dbReference>
<dbReference type="NCBIfam" id="NF001126">
    <property type="entry name" value="PRK00139.1-4"/>
    <property type="match status" value="1"/>
</dbReference>
<evidence type="ECO:0000256" key="8">
    <source>
        <dbReference type="RuleBase" id="RU004135"/>
    </source>
</evidence>
<feature type="binding site" evidence="7">
    <location>
        <position position="187"/>
    </location>
    <ligand>
        <name>UDP-N-acetyl-alpha-D-muramoyl-L-alanyl-D-glutamate</name>
        <dbReference type="ChEBI" id="CHEBI:83900"/>
    </ligand>
</feature>
<feature type="binding site" evidence="7">
    <location>
        <begin position="412"/>
        <end position="415"/>
    </location>
    <ligand>
        <name>meso-2,6-diaminopimelate</name>
        <dbReference type="ChEBI" id="CHEBI:57791"/>
    </ligand>
</feature>
<dbReference type="HAMAP" id="MF_00208">
    <property type="entry name" value="MurE"/>
    <property type="match status" value="1"/>
</dbReference>
<dbReference type="PANTHER" id="PTHR23135:SF4">
    <property type="entry name" value="UDP-N-ACETYLMURAMOYL-L-ALANYL-D-GLUTAMATE--2,6-DIAMINOPIMELATE LIGASE MURE HOMOLOG, CHLOROPLASTIC"/>
    <property type="match status" value="1"/>
</dbReference>
<protein>
    <recommendedName>
        <fullName evidence="7">UDP-N-acetylmuramoyl-L-alanyl-D-glutamate--2,6-diaminopimelate ligase</fullName>
        <ecNumber evidence="7">6.3.2.13</ecNumber>
    </recommendedName>
    <alternativeName>
        <fullName evidence="7">Meso-A2pm-adding enzyme</fullName>
    </alternativeName>
    <alternativeName>
        <fullName evidence="7">Meso-diaminopimelate-adding enzyme</fullName>
    </alternativeName>
    <alternativeName>
        <fullName evidence="7">UDP-MurNAc-L-Ala-D-Glu:meso-diaminopimelate ligase</fullName>
    </alternativeName>
    <alternativeName>
        <fullName evidence="7">UDP-MurNAc-tripeptide synthetase</fullName>
    </alternativeName>
    <alternativeName>
        <fullName evidence="7">UDP-N-acetylmuramyl-tripeptide synthetase</fullName>
    </alternativeName>
</protein>
<evidence type="ECO:0000313" key="12">
    <source>
        <dbReference type="EMBL" id="GAA4545990.1"/>
    </source>
</evidence>
<keyword evidence="4 7" id="KW-0573">Peptidoglycan synthesis</keyword>
<keyword evidence="7 12" id="KW-0436">Ligase</keyword>
<feature type="binding site" evidence="7">
    <location>
        <begin position="160"/>
        <end position="161"/>
    </location>
    <ligand>
        <name>UDP-N-acetyl-alpha-D-muramoyl-L-alanyl-D-glutamate</name>
        <dbReference type="ChEBI" id="CHEBI:83900"/>
    </ligand>
</feature>
<keyword evidence="3 7" id="KW-0133">Cell shape</keyword>
<evidence type="ECO:0000259" key="11">
    <source>
        <dbReference type="Pfam" id="PF08245"/>
    </source>
</evidence>
<dbReference type="Gene3D" id="3.90.190.20">
    <property type="entry name" value="Mur ligase, C-terminal domain"/>
    <property type="match status" value="1"/>
</dbReference>
<feature type="short sequence motif" description="Meso-diaminopimelate recognition motif" evidence="7">
    <location>
        <begin position="412"/>
        <end position="415"/>
    </location>
</feature>
<comment type="similarity">
    <text evidence="1 7">Belongs to the MurCDEF family. MurE subfamily.</text>
</comment>
<keyword evidence="6 7" id="KW-0961">Cell wall biogenesis/degradation</keyword>
<dbReference type="EC" id="6.3.2.13" evidence="7"/>
<evidence type="ECO:0000256" key="2">
    <source>
        <dbReference type="ARBA" id="ARBA00022618"/>
    </source>
</evidence>
<feature type="binding site" evidence="7">
    <location>
        <position position="29"/>
    </location>
    <ligand>
        <name>UDP-N-acetyl-alpha-D-muramoyl-L-alanyl-D-glutamate</name>
        <dbReference type="ChEBI" id="CHEBI:83900"/>
    </ligand>
</feature>
<sequence>MRLSALGAPVAAELFRARDADVTGITHRTSDVRPGDLFAALPGAKAHGADYAGAAMRAGAVAVLTDAAGMTRPELREAAESGRVAVLVHPHPRTVLGALAATVYGDPTAALTVLGVTGTSGKTTVAHLVEAGLRAAGRSSGLLGTVGTRIGDEALPSAFTTPEAPDLQALFAVMRERGVSDVAMEVSSHALAMGRVAGTRFAVGAFTNLSQDHLDFHHDMEEYFQAKARLFTDPELRAGHGVVCVDDEWGRRLADLADVVTVSTTGPADWRALDVGTEPDGSQFATVVAPDGREIPLRLQLPGAFNVANALVALAVLDAAGVPAAVAAPAFAQLAVPGRMQRVEAGQPFLAVVDYAHKPAAVAALLDALRAQAPRARILTVLGCGGDRDTGKRPIMGAAAAARSDVLIVTDDNPRTEDPAEIRAAMRAGAEAEPARGDIVEIGDRRAAIAAAVSLAKPGDVVVVAGKGHETGQDSHGVKRPFDDVHELAAAIRAAH</sequence>
<dbReference type="EMBL" id="BAABGT010000032">
    <property type="protein sequence ID" value="GAA4545990.1"/>
    <property type="molecule type" value="Genomic_DNA"/>
</dbReference>
<evidence type="ECO:0000256" key="6">
    <source>
        <dbReference type="ARBA" id="ARBA00023316"/>
    </source>
</evidence>
<accession>A0ABP8RR79</accession>
<keyword evidence="13" id="KW-1185">Reference proteome</keyword>
<keyword evidence="7" id="KW-0460">Magnesium</keyword>
<dbReference type="Pfam" id="PF02875">
    <property type="entry name" value="Mur_ligase_C"/>
    <property type="match status" value="1"/>
</dbReference>
<dbReference type="Pfam" id="PF01225">
    <property type="entry name" value="Mur_ligase"/>
    <property type="match status" value="1"/>
</dbReference>
<comment type="function">
    <text evidence="7">Catalyzes the addition of meso-diaminopimelic acid to the nucleotide precursor UDP-N-acetylmuramoyl-L-alanyl-D-glutamate (UMAG) in the biosynthesis of bacterial cell-wall peptidoglycan.</text>
</comment>
<feature type="binding site" evidence="7">
    <location>
        <position position="470"/>
    </location>
    <ligand>
        <name>meso-2,6-diaminopimelate</name>
        <dbReference type="ChEBI" id="CHEBI:57791"/>
    </ligand>
</feature>
<comment type="subcellular location">
    <subcellularLocation>
        <location evidence="7 8">Cytoplasm</location>
    </subcellularLocation>
</comment>
<dbReference type="InterPro" id="IPR004101">
    <property type="entry name" value="Mur_ligase_C"/>
</dbReference>
<dbReference type="InterPro" id="IPR013221">
    <property type="entry name" value="Mur_ligase_cen"/>
</dbReference>
<dbReference type="InterPro" id="IPR035911">
    <property type="entry name" value="MurE/MurF_N"/>
</dbReference>
<feature type="domain" description="Mur ligase N-terminal catalytic" evidence="9">
    <location>
        <begin position="22"/>
        <end position="103"/>
    </location>
</feature>
<dbReference type="SUPFAM" id="SSF53623">
    <property type="entry name" value="MurD-like peptide ligases, catalytic domain"/>
    <property type="match status" value="1"/>
</dbReference>
<dbReference type="PANTHER" id="PTHR23135">
    <property type="entry name" value="MUR LIGASE FAMILY MEMBER"/>
    <property type="match status" value="1"/>
</dbReference>
<evidence type="ECO:0000256" key="7">
    <source>
        <dbReference type="HAMAP-Rule" id="MF_00208"/>
    </source>
</evidence>
<name>A0ABP8RR79_9PSEU</name>
<dbReference type="InterPro" id="IPR000713">
    <property type="entry name" value="Mur_ligase_N"/>
</dbReference>
<dbReference type="InterPro" id="IPR036565">
    <property type="entry name" value="Mur-like_cat_sf"/>
</dbReference>
<dbReference type="NCBIfam" id="TIGR01085">
    <property type="entry name" value="murE"/>
    <property type="match status" value="1"/>
</dbReference>
<dbReference type="Pfam" id="PF08245">
    <property type="entry name" value="Mur_ligase_M"/>
    <property type="match status" value="1"/>
</dbReference>
<evidence type="ECO:0000256" key="3">
    <source>
        <dbReference type="ARBA" id="ARBA00022960"/>
    </source>
</evidence>
<keyword evidence="7" id="KW-0547">Nucleotide-binding</keyword>
<feature type="binding site" evidence="7">
    <location>
        <begin position="118"/>
        <end position="124"/>
    </location>
    <ligand>
        <name>ATP</name>
        <dbReference type="ChEBI" id="CHEBI:30616"/>
    </ligand>
</feature>
<evidence type="ECO:0000256" key="4">
    <source>
        <dbReference type="ARBA" id="ARBA00022984"/>
    </source>
</evidence>
<keyword evidence="7" id="KW-0067">ATP-binding</keyword>
<organism evidence="12 13">
    <name type="scientific">Pseudonocardia xishanensis</name>
    <dbReference type="NCBI Taxonomy" id="630995"/>
    <lineage>
        <taxon>Bacteria</taxon>
        <taxon>Bacillati</taxon>
        <taxon>Actinomycetota</taxon>
        <taxon>Actinomycetes</taxon>
        <taxon>Pseudonocardiales</taxon>
        <taxon>Pseudonocardiaceae</taxon>
        <taxon>Pseudonocardia</taxon>
    </lineage>
</organism>
<dbReference type="SUPFAM" id="SSF63418">
    <property type="entry name" value="MurE/MurF N-terminal domain"/>
    <property type="match status" value="1"/>
</dbReference>
<comment type="pathway">
    <text evidence="7 8">Cell wall biogenesis; peptidoglycan biosynthesis.</text>
</comment>